<protein>
    <recommendedName>
        <fullName evidence="3">Alpha/beta hydrolase fold-3 domain-containing protein</fullName>
    </recommendedName>
</protein>
<accession>A0A427YLR0</accession>
<dbReference type="GO" id="GO:0016787">
    <property type="term" value="F:hydrolase activity"/>
    <property type="evidence" value="ECO:0007669"/>
    <property type="project" value="UniProtKB-KW"/>
</dbReference>
<keyword evidence="1" id="KW-0378">Hydrolase</keyword>
<dbReference type="STRING" id="1890683.A0A427YLR0"/>
<dbReference type="InterPro" id="IPR029058">
    <property type="entry name" value="AB_hydrolase_fold"/>
</dbReference>
<gene>
    <name evidence="4" type="ORF">EHS25_009360</name>
</gene>
<dbReference type="EMBL" id="RSCD01000007">
    <property type="protein sequence ID" value="RSH91989.1"/>
    <property type="molecule type" value="Genomic_DNA"/>
</dbReference>
<feature type="domain" description="Alpha/beta hydrolase fold-3" evidence="3">
    <location>
        <begin position="160"/>
        <end position="242"/>
    </location>
</feature>
<sequence length="323" mass="35956">MRLYLELPSWASWLHRPLDLLALPLLYLVILPFTAAYHILLSLLYGIPHEWELRHYLYLNLRRVGSQYGSYRRLPPVDPEEDVLPARAEMYLPKCEYMRVTCPPMSKEVPRVGVLQTARAVVQDKDDLLAPAEDGERIIYFIVGGGYIGGHPYGSTPPGVNYRKSLSASSAFPGSLIDCLAGYQYLVRTLGVSPSNITLNGDSAGANACMALARYLSELEGCGWSDFGMPWSDMSSSFASIRTNRYTDHLPSLLLTAIPSHTRHFPSRANPYFSPALTPRIQGGTHSEFVWVDRGEIDTMGFSWPVIREDFATFWAGSASASA</sequence>
<feature type="transmembrane region" description="Helical" evidence="2">
    <location>
        <begin position="20"/>
        <end position="47"/>
    </location>
</feature>
<dbReference type="OrthoDB" id="408631at2759"/>
<keyword evidence="2" id="KW-0812">Transmembrane</keyword>
<dbReference type="AlphaFoldDB" id="A0A427YLR0"/>
<evidence type="ECO:0000259" key="3">
    <source>
        <dbReference type="Pfam" id="PF07859"/>
    </source>
</evidence>
<dbReference type="PANTHER" id="PTHR48081">
    <property type="entry name" value="AB HYDROLASE SUPERFAMILY PROTEIN C4A8.06C"/>
    <property type="match status" value="1"/>
</dbReference>
<reference evidence="4 5" key="1">
    <citation type="submission" date="2018-11" db="EMBL/GenBank/DDBJ databases">
        <title>Genome sequence of Saitozyma podzolica DSM 27192.</title>
        <authorList>
            <person name="Aliyu H."/>
            <person name="Gorte O."/>
            <person name="Ochsenreither K."/>
        </authorList>
    </citation>
    <scope>NUCLEOTIDE SEQUENCE [LARGE SCALE GENOMIC DNA]</scope>
    <source>
        <strain evidence="4 5">DSM 27192</strain>
    </source>
</reference>
<organism evidence="4 5">
    <name type="scientific">Saitozyma podzolica</name>
    <dbReference type="NCBI Taxonomy" id="1890683"/>
    <lineage>
        <taxon>Eukaryota</taxon>
        <taxon>Fungi</taxon>
        <taxon>Dikarya</taxon>
        <taxon>Basidiomycota</taxon>
        <taxon>Agaricomycotina</taxon>
        <taxon>Tremellomycetes</taxon>
        <taxon>Tremellales</taxon>
        <taxon>Trimorphomycetaceae</taxon>
        <taxon>Saitozyma</taxon>
    </lineage>
</organism>
<dbReference type="Gene3D" id="3.40.50.1820">
    <property type="entry name" value="alpha/beta hydrolase"/>
    <property type="match status" value="1"/>
</dbReference>
<evidence type="ECO:0000313" key="4">
    <source>
        <dbReference type="EMBL" id="RSH91989.1"/>
    </source>
</evidence>
<dbReference type="InterPro" id="IPR050300">
    <property type="entry name" value="GDXG_lipolytic_enzyme"/>
</dbReference>
<dbReference type="PANTHER" id="PTHR48081:SF5">
    <property type="entry name" value="ALPHA_BETA HYDROLASE FOLD-3 DOMAIN-CONTAINING PROTEIN"/>
    <property type="match status" value="1"/>
</dbReference>
<evidence type="ECO:0000256" key="1">
    <source>
        <dbReference type="ARBA" id="ARBA00022801"/>
    </source>
</evidence>
<evidence type="ECO:0000256" key="2">
    <source>
        <dbReference type="SAM" id="Phobius"/>
    </source>
</evidence>
<proteinExistence type="predicted"/>
<dbReference type="Proteomes" id="UP000279259">
    <property type="component" value="Unassembled WGS sequence"/>
</dbReference>
<comment type="caution">
    <text evidence="4">The sequence shown here is derived from an EMBL/GenBank/DDBJ whole genome shotgun (WGS) entry which is preliminary data.</text>
</comment>
<keyword evidence="2" id="KW-1133">Transmembrane helix</keyword>
<dbReference type="SUPFAM" id="SSF53474">
    <property type="entry name" value="alpha/beta-Hydrolases"/>
    <property type="match status" value="1"/>
</dbReference>
<name>A0A427YLR0_9TREE</name>
<dbReference type="InterPro" id="IPR013094">
    <property type="entry name" value="AB_hydrolase_3"/>
</dbReference>
<dbReference type="Pfam" id="PF07859">
    <property type="entry name" value="Abhydrolase_3"/>
    <property type="match status" value="1"/>
</dbReference>
<keyword evidence="5" id="KW-1185">Reference proteome</keyword>
<evidence type="ECO:0000313" key="5">
    <source>
        <dbReference type="Proteomes" id="UP000279259"/>
    </source>
</evidence>
<keyword evidence="2" id="KW-0472">Membrane</keyword>